<evidence type="ECO:0000256" key="1">
    <source>
        <dbReference type="PIRSR" id="PIRSR640198-1"/>
    </source>
</evidence>
<gene>
    <name evidence="4" type="ORF">GCM10025874_28170</name>
</gene>
<protein>
    <submittedName>
        <fullName evidence="4">Fic family protein</fullName>
    </submittedName>
</protein>
<reference evidence="4 5" key="1">
    <citation type="journal article" date="2014" name="Int. J. Syst. Evol. Microbiol.">
        <title>Complete genome sequence of Corynebacterium casei LMG S-19264T (=DSM 44701T), isolated from a smear-ripened cheese.</title>
        <authorList>
            <consortium name="US DOE Joint Genome Institute (JGI-PGF)"/>
            <person name="Walter F."/>
            <person name="Albersmeier A."/>
            <person name="Kalinowski J."/>
            <person name="Ruckert C."/>
        </authorList>
    </citation>
    <scope>NUCLEOTIDE SEQUENCE [LARGE SCALE GENOMIC DNA]</scope>
    <source>
        <strain evidence="4 5">NBRC 112289</strain>
    </source>
</reference>
<dbReference type="SUPFAM" id="SSF140931">
    <property type="entry name" value="Fic-like"/>
    <property type="match status" value="1"/>
</dbReference>
<name>A0AA37XA78_9MICO</name>
<feature type="domain" description="Fido" evidence="3">
    <location>
        <begin position="150"/>
        <end position="297"/>
    </location>
</feature>
<keyword evidence="2" id="KW-0067">ATP-binding</keyword>
<accession>A0AA37XA78</accession>
<dbReference type="GO" id="GO:0005524">
    <property type="term" value="F:ATP binding"/>
    <property type="evidence" value="ECO:0007669"/>
    <property type="project" value="UniProtKB-KW"/>
</dbReference>
<dbReference type="EMBL" id="BSUL01000001">
    <property type="protein sequence ID" value="GMA29564.1"/>
    <property type="molecule type" value="Genomic_DNA"/>
</dbReference>
<evidence type="ECO:0000259" key="3">
    <source>
        <dbReference type="PROSITE" id="PS51459"/>
    </source>
</evidence>
<dbReference type="InterPro" id="IPR036597">
    <property type="entry name" value="Fido-like_dom_sf"/>
</dbReference>
<keyword evidence="2" id="KW-0547">Nucleotide-binding</keyword>
<feature type="binding site" evidence="2">
    <location>
        <begin position="238"/>
        <end position="245"/>
    </location>
    <ligand>
        <name>ATP</name>
        <dbReference type="ChEBI" id="CHEBI:30616"/>
    </ligand>
</feature>
<proteinExistence type="predicted"/>
<comment type="caution">
    <text evidence="4">The sequence shown here is derived from an EMBL/GenBank/DDBJ whole genome shotgun (WGS) entry which is preliminary data.</text>
</comment>
<dbReference type="AlphaFoldDB" id="A0AA37XA78"/>
<evidence type="ECO:0000256" key="2">
    <source>
        <dbReference type="PIRSR" id="PIRSR640198-2"/>
    </source>
</evidence>
<dbReference type="PANTHER" id="PTHR13504:SF38">
    <property type="entry name" value="FIDO DOMAIN-CONTAINING PROTEIN"/>
    <property type="match status" value="1"/>
</dbReference>
<dbReference type="PANTHER" id="PTHR13504">
    <property type="entry name" value="FIDO DOMAIN-CONTAINING PROTEIN DDB_G0283145"/>
    <property type="match status" value="1"/>
</dbReference>
<organism evidence="4 5">
    <name type="scientific">Arenivirga flava</name>
    <dbReference type="NCBI Taxonomy" id="1930060"/>
    <lineage>
        <taxon>Bacteria</taxon>
        <taxon>Bacillati</taxon>
        <taxon>Actinomycetota</taxon>
        <taxon>Actinomycetes</taxon>
        <taxon>Micrococcales</taxon>
        <taxon>Microbacteriaceae</taxon>
        <taxon>Arenivirga</taxon>
    </lineage>
</organism>
<dbReference type="InterPro" id="IPR025758">
    <property type="entry name" value="Fic/DOC_N"/>
</dbReference>
<dbReference type="Pfam" id="PF13784">
    <property type="entry name" value="Fic_N"/>
    <property type="match status" value="1"/>
</dbReference>
<feature type="active site" evidence="1">
    <location>
        <position position="234"/>
    </location>
</feature>
<dbReference type="Pfam" id="PF02661">
    <property type="entry name" value="Fic"/>
    <property type="match status" value="1"/>
</dbReference>
<keyword evidence="5" id="KW-1185">Reference proteome</keyword>
<sequence>MNSLIHNLGGGRYDFDVARHRAPAASMGAGGERSLGVGAESSATGGSYDEAVVSHIAGLSPEPDATTLEAADEAERELTRFDAELGGRVAAFAPVLLRSEAASSSQIENLTASARAIFSAELGGGTSRNADEIAANTRAMQAAIDLADDPSARSIQRMHAVLMERQPRHTPGRWRDEPVWIGTRSDSPVGASYVAPAHEHIDDLIADLVRFAGAPSIPPLVSVAVAHAQFETIHPFSDGNGRTGRALAQSMLRRRGVTRNVAIPVSAGLLADVEGYHRALDAYREGDIAPIIRAFAAASLRAVRNARQLVEEIDAIRSSWDDRLTVRRSSNAWKLLDVLARRPVLNSAAAAAEIGVRQPNVYPPLKALVEAGIAKSKNEHGLGPFWRSDEVLAAIDAFAERAGRRSV</sequence>
<dbReference type="InterPro" id="IPR040198">
    <property type="entry name" value="Fido_containing"/>
</dbReference>
<dbReference type="Proteomes" id="UP001157160">
    <property type="component" value="Unassembled WGS sequence"/>
</dbReference>
<dbReference type="PROSITE" id="PS51459">
    <property type="entry name" value="FIDO"/>
    <property type="match status" value="1"/>
</dbReference>
<evidence type="ECO:0000313" key="5">
    <source>
        <dbReference type="Proteomes" id="UP001157160"/>
    </source>
</evidence>
<evidence type="ECO:0000313" key="4">
    <source>
        <dbReference type="EMBL" id="GMA29564.1"/>
    </source>
</evidence>
<dbReference type="Gene3D" id="1.10.3290.10">
    <property type="entry name" value="Fido-like domain"/>
    <property type="match status" value="1"/>
</dbReference>
<dbReference type="InterPro" id="IPR003812">
    <property type="entry name" value="Fido"/>
</dbReference>